<dbReference type="Gene3D" id="2.30.42.10">
    <property type="match status" value="1"/>
</dbReference>
<dbReference type="InterPro" id="IPR043446">
    <property type="entry name" value="Neurabin-like"/>
</dbReference>
<dbReference type="GO" id="GO:0150052">
    <property type="term" value="P:regulation of postsynapse assembly"/>
    <property type="evidence" value="ECO:0007669"/>
    <property type="project" value="Ensembl"/>
</dbReference>
<dbReference type="GO" id="GO:0051015">
    <property type="term" value="F:actin filament binding"/>
    <property type="evidence" value="ECO:0007669"/>
    <property type="project" value="TreeGrafter"/>
</dbReference>
<feature type="domain" description="PDZ" evidence="14">
    <location>
        <begin position="429"/>
        <end position="517"/>
    </location>
</feature>
<feature type="compositionally biased region" description="Acidic residues" evidence="13">
    <location>
        <begin position="343"/>
        <end position="358"/>
    </location>
</feature>
<feature type="compositionally biased region" description="Low complexity" evidence="13">
    <location>
        <begin position="279"/>
        <end position="298"/>
    </location>
</feature>
<evidence type="ECO:0000256" key="13">
    <source>
        <dbReference type="SAM" id="MobiDB-lite"/>
    </source>
</evidence>
<dbReference type="PANTHER" id="PTHR16154:SF24">
    <property type="entry name" value="NEURABIN-2"/>
    <property type="match status" value="1"/>
</dbReference>
<dbReference type="GO" id="GO:0019722">
    <property type="term" value="P:calcium-mediated signaling"/>
    <property type="evidence" value="ECO:0007669"/>
    <property type="project" value="Ensembl"/>
</dbReference>
<evidence type="ECO:0000313" key="16">
    <source>
        <dbReference type="Proteomes" id="UP000233100"/>
    </source>
</evidence>
<keyword evidence="10" id="KW-0206">Cytoskeleton</keyword>
<dbReference type="GO" id="GO:0071315">
    <property type="term" value="P:cellular response to morphine"/>
    <property type="evidence" value="ECO:0007669"/>
    <property type="project" value="Ensembl"/>
</dbReference>
<keyword evidence="9" id="KW-0009">Actin-binding</keyword>
<dbReference type="STRING" id="9541.ENSMFAP00000041605"/>
<dbReference type="GO" id="GO:0046847">
    <property type="term" value="P:filopodium assembly"/>
    <property type="evidence" value="ECO:0007669"/>
    <property type="project" value="Ensembl"/>
</dbReference>
<dbReference type="InterPro" id="IPR040645">
    <property type="entry name" value="Neurabin-1/2_PDZ"/>
</dbReference>
<feature type="compositionally biased region" description="Basic residues" evidence="13">
    <location>
        <begin position="230"/>
        <end position="245"/>
    </location>
</feature>
<dbReference type="Pfam" id="PF17817">
    <property type="entry name" value="PDZ_5"/>
    <property type="match status" value="1"/>
</dbReference>
<dbReference type="GO" id="GO:2000474">
    <property type="term" value="P:regulation of opioid receptor signaling pathway"/>
    <property type="evidence" value="ECO:0007669"/>
    <property type="project" value="Ensembl"/>
</dbReference>
<comment type="subcellular location">
    <subcellularLocation>
        <location evidence="1">Cytoplasm</location>
        <location evidence="1">Cytoskeleton</location>
    </subcellularLocation>
    <subcellularLocation>
        <location evidence="11">Synapse</location>
    </subcellularLocation>
</comment>
<evidence type="ECO:0000256" key="4">
    <source>
        <dbReference type="ARBA" id="ARBA00022553"/>
    </source>
</evidence>
<evidence type="ECO:0000256" key="2">
    <source>
        <dbReference type="ARBA" id="ARBA00022473"/>
    </source>
</evidence>
<gene>
    <name evidence="15" type="primary">PPP1R9B</name>
</gene>
<dbReference type="Pfam" id="PF00595">
    <property type="entry name" value="PDZ"/>
    <property type="match status" value="1"/>
</dbReference>
<feature type="compositionally biased region" description="Basic and acidic residues" evidence="13">
    <location>
        <begin position="255"/>
        <end position="269"/>
    </location>
</feature>
<keyword evidence="6" id="KW-0524">Neurogenesis</keyword>
<accession>A0A2K5WX32</accession>
<dbReference type="InterPro" id="IPR001478">
    <property type="entry name" value="PDZ"/>
</dbReference>
<dbReference type="GO" id="GO:0014069">
    <property type="term" value="C:postsynaptic density"/>
    <property type="evidence" value="ECO:0007669"/>
    <property type="project" value="TreeGrafter"/>
</dbReference>
<feature type="region of interest" description="Disordered" evidence="13">
    <location>
        <begin position="51"/>
        <end position="150"/>
    </location>
</feature>
<keyword evidence="4" id="KW-0597">Phosphoprotein</keyword>
<dbReference type="GO" id="GO:0016358">
    <property type="term" value="P:dendrite development"/>
    <property type="evidence" value="ECO:0007669"/>
    <property type="project" value="Ensembl"/>
</dbReference>
<dbReference type="SMART" id="SM00228">
    <property type="entry name" value="PDZ"/>
    <property type="match status" value="1"/>
</dbReference>
<evidence type="ECO:0000256" key="10">
    <source>
        <dbReference type="ARBA" id="ARBA00023212"/>
    </source>
</evidence>
<evidence type="ECO:0000256" key="8">
    <source>
        <dbReference type="ARBA" id="ARBA00023054"/>
    </source>
</evidence>
<reference evidence="15" key="3">
    <citation type="submission" date="2025-09" db="UniProtKB">
        <authorList>
            <consortium name="Ensembl"/>
        </authorList>
    </citation>
    <scope>IDENTIFICATION</scope>
</reference>
<keyword evidence="3" id="KW-0963">Cytoplasm</keyword>
<keyword evidence="16" id="KW-1185">Reference proteome</keyword>
<evidence type="ECO:0000256" key="12">
    <source>
        <dbReference type="SAM" id="Coils"/>
    </source>
</evidence>
<evidence type="ECO:0000256" key="1">
    <source>
        <dbReference type="ARBA" id="ARBA00004245"/>
    </source>
</evidence>
<dbReference type="InterPro" id="IPR036034">
    <property type="entry name" value="PDZ_sf"/>
</dbReference>
<dbReference type="Ensembl" id="ENSMFAT00000015881.2">
    <property type="protein sequence ID" value="ENSMFAP00000041605.2"/>
    <property type="gene ID" value="ENSMFAG00000041494.2"/>
</dbReference>
<feature type="compositionally biased region" description="Pro residues" evidence="13">
    <location>
        <begin position="117"/>
        <end position="127"/>
    </location>
</feature>
<evidence type="ECO:0000256" key="5">
    <source>
        <dbReference type="ARBA" id="ARBA00022782"/>
    </source>
</evidence>
<evidence type="ECO:0000313" key="15">
    <source>
        <dbReference type="Ensembl" id="ENSMFAP00000041605.2"/>
    </source>
</evidence>
<dbReference type="GO" id="GO:0007015">
    <property type="term" value="P:actin filament organization"/>
    <property type="evidence" value="ECO:0007669"/>
    <property type="project" value="Ensembl"/>
</dbReference>
<dbReference type="Bgee" id="ENSMFAG00000041494">
    <property type="expression patterns" value="Expressed in temporal lobe and 13 other cell types or tissues"/>
</dbReference>
<dbReference type="GO" id="GO:0030027">
    <property type="term" value="C:lamellipodium"/>
    <property type="evidence" value="ECO:0007669"/>
    <property type="project" value="Ensembl"/>
</dbReference>
<dbReference type="GeneTree" id="ENSGT00940000158833"/>
<feature type="region of interest" description="Disordered" evidence="13">
    <location>
        <begin position="1"/>
        <end position="37"/>
    </location>
</feature>
<keyword evidence="5" id="KW-0221">Differentiation</keyword>
<keyword evidence="2" id="KW-0217">Developmental protein</keyword>
<dbReference type="GO" id="GO:0030175">
    <property type="term" value="C:filopodium"/>
    <property type="evidence" value="ECO:0007669"/>
    <property type="project" value="Ensembl"/>
</dbReference>
<dbReference type="SUPFAM" id="SSF50156">
    <property type="entry name" value="PDZ domain-like"/>
    <property type="match status" value="1"/>
</dbReference>
<dbReference type="Proteomes" id="UP000233100">
    <property type="component" value="Chromosome 16"/>
</dbReference>
<dbReference type="AlphaFoldDB" id="A0A2K5WX32"/>
<dbReference type="PANTHER" id="PTHR16154">
    <property type="entry name" value="NEURABIN"/>
    <property type="match status" value="1"/>
</dbReference>
<dbReference type="GO" id="GO:0005654">
    <property type="term" value="C:nucleoplasm"/>
    <property type="evidence" value="ECO:0007669"/>
    <property type="project" value="Ensembl"/>
</dbReference>
<reference evidence="15 16" key="1">
    <citation type="submission" date="2013-03" db="EMBL/GenBank/DDBJ databases">
        <authorList>
            <person name="Warren W."/>
            <person name="Wilson R.K."/>
        </authorList>
    </citation>
    <scope>NUCLEOTIDE SEQUENCE</scope>
</reference>
<dbReference type="CDD" id="cd06790">
    <property type="entry name" value="PDZ_neurabin-like"/>
    <property type="match status" value="1"/>
</dbReference>
<evidence type="ECO:0000256" key="3">
    <source>
        <dbReference type="ARBA" id="ARBA00022490"/>
    </source>
</evidence>
<evidence type="ECO:0000256" key="7">
    <source>
        <dbReference type="ARBA" id="ARBA00023018"/>
    </source>
</evidence>
<proteinExistence type="predicted"/>
<name>A0A2K5WX32_MACFA</name>
<reference evidence="15" key="2">
    <citation type="submission" date="2025-08" db="UniProtKB">
        <authorList>
            <consortium name="Ensembl"/>
        </authorList>
    </citation>
    <scope>IDENTIFICATION</scope>
</reference>
<feature type="compositionally biased region" description="Low complexity" evidence="13">
    <location>
        <begin position="332"/>
        <end position="342"/>
    </location>
</feature>
<dbReference type="VEuPathDB" id="HostDB:ENSMFAG00000041494"/>
<dbReference type="GO" id="GO:0016477">
    <property type="term" value="P:cell migration"/>
    <property type="evidence" value="ECO:0007669"/>
    <property type="project" value="Ensembl"/>
</dbReference>
<organism evidence="15 16">
    <name type="scientific">Macaca fascicularis</name>
    <name type="common">Crab-eating macaque</name>
    <name type="synonym">Cynomolgus monkey</name>
    <dbReference type="NCBI Taxonomy" id="9541"/>
    <lineage>
        <taxon>Eukaryota</taxon>
        <taxon>Metazoa</taxon>
        <taxon>Chordata</taxon>
        <taxon>Craniata</taxon>
        <taxon>Vertebrata</taxon>
        <taxon>Euteleostomi</taxon>
        <taxon>Mammalia</taxon>
        <taxon>Eutheria</taxon>
        <taxon>Euarchontoglires</taxon>
        <taxon>Primates</taxon>
        <taxon>Haplorrhini</taxon>
        <taxon>Catarrhini</taxon>
        <taxon>Cercopithecidae</taxon>
        <taxon>Cercopithecinae</taxon>
        <taxon>Macaca</taxon>
    </lineage>
</organism>
<dbReference type="PROSITE" id="PS50106">
    <property type="entry name" value="PDZ"/>
    <property type="match status" value="1"/>
</dbReference>
<feature type="coiled-coil region" evidence="12">
    <location>
        <begin position="604"/>
        <end position="701"/>
    </location>
</feature>
<evidence type="ECO:0000256" key="6">
    <source>
        <dbReference type="ARBA" id="ARBA00022902"/>
    </source>
</evidence>
<protein>
    <submittedName>
        <fullName evidence="15">Protein phosphatase 1 regulatory subunit 9B</fullName>
    </submittedName>
</protein>
<dbReference type="GO" id="GO:0032587">
    <property type="term" value="C:ruffle membrane"/>
    <property type="evidence" value="ECO:0007669"/>
    <property type="project" value="Ensembl"/>
</dbReference>
<feature type="region of interest" description="Disordered" evidence="13">
    <location>
        <begin position="203"/>
        <end position="378"/>
    </location>
</feature>
<dbReference type="GO" id="GO:0030308">
    <property type="term" value="P:negative regulation of cell growth"/>
    <property type="evidence" value="ECO:0007669"/>
    <property type="project" value="Ensembl"/>
</dbReference>
<evidence type="ECO:0000259" key="14">
    <source>
        <dbReference type="PROSITE" id="PS50106"/>
    </source>
</evidence>
<evidence type="ECO:0000256" key="11">
    <source>
        <dbReference type="ARBA" id="ARBA00034103"/>
    </source>
</evidence>
<dbReference type="GO" id="GO:0030425">
    <property type="term" value="C:dendrite"/>
    <property type="evidence" value="ECO:0007669"/>
    <property type="project" value="TreeGrafter"/>
</dbReference>
<keyword evidence="8 12" id="KW-0175">Coiled coil</keyword>
<sequence length="750" mass="82790">MMKTEPRGPGGPLRSASPHRSAYEAGIQALKPPDKYGSNVHRIKSMFLQMGTTAGPSGEAGGGAGLAEAPRASDRGVRLSLPRASSLNENVDHSALLKLGTSVSERVSRFDSKPAPSAQPAPPPHPPSRLQETRKLFERSAPAAAGGDKEAAARRLLRQERAGLQDRKLDVVVRFNGSTEALDKLDADAVSPTVSQLSAVFEKADSRTGLHRGPGLPRAAGAPQVNSKLVSKRSRVFQPRRRRRPPSGPCPAAPKPREVRKIKPVEHRGNRSQPRARAAKGPSGPGEEAAAVAPPERGVGNGRAPDVAPEEVDESKKEDFSEADLVDVSAYSGLGEDSGGSALEEDDEEDEEDGEPPYEPESGCVEIPGLSEEEDPAPSRKIHFSTAPIQVFSTYSNEDYDRRNEDVDPMAASAEYELEKRVERLELFPVELEKDSEGLGISIIGMGAGADMGLEKLGIFVKTVTEGGAAHRDGRIQVNDLLVEVDGTSLVGVTQSFAASVLRNTKGRVRFMIGRERPGEQSEVAQLIQQTLEQERWQREMMEQRYAQYGEDDEETGEYATDEDEELSPTFPGGEMAIEVFELAENEDALSPVDMEPEKLVHKFKELQIKHAVTEAEIQQLKRKLQSLEQEKGRWRVEKAQLEQSVEENKERMEKLEGYWGEAQSLCQAVDEHLRETQAQYQALERKYSKAKRLIKDYQQKEIEFLKKETAQRRVLEESELARKEEMDKLLDKISELEGNLQTLRNSNST</sequence>
<dbReference type="GO" id="GO:0030864">
    <property type="term" value="C:cortical actin cytoskeleton"/>
    <property type="evidence" value="ECO:0007669"/>
    <property type="project" value="Ensembl"/>
</dbReference>
<keyword evidence="7" id="KW-0770">Synapse</keyword>
<evidence type="ECO:0000256" key="9">
    <source>
        <dbReference type="ARBA" id="ARBA00023203"/>
    </source>
</evidence>
<dbReference type="FunFam" id="2.30.42.10:FF:000010">
    <property type="entry name" value="Neurabin-1 isoform 1"/>
    <property type="match status" value="1"/>
</dbReference>